<dbReference type="InterPro" id="IPR016181">
    <property type="entry name" value="Acyl_CoA_acyltransferase"/>
</dbReference>
<dbReference type="GO" id="GO:1990189">
    <property type="term" value="F:protein N-terminal-serine acetyltransferase activity"/>
    <property type="evidence" value="ECO:0007669"/>
    <property type="project" value="TreeGrafter"/>
</dbReference>
<reference evidence="2 3" key="1">
    <citation type="submission" date="2019-12" db="EMBL/GenBank/DDBJ databases">
        <title>Paenibacillus sp. nov., an endophytic bacterium isolated from the stem of Dendrobium.</title>
        <authorList>
            <person name="Zhao R."/>
        </authorList>
    </citation>
    <scope>NUCLEOTIDE SEQUENCE [LARGE SCALE GENOMIC DNA]</scope>
    <source>
        <strain evidence="2 3">HJL G12</strain>
    </source>
</reference>
<dbReference type="Gene3D" id="3.40.630.30">
    <property type="match status" value="1"/>
</dbReference>
<accession>A0A7X3IMZ9</accession>
<protein>
    <submittedName>
        <fullName evidence="2">GNAT family N-acetyltransferase</fullName>
    </submittedName>
</protein>
<keyword evidence="2" id="KW-0808">Transferase</keyword>
<organism evidence="2 3">
    <name type="scientific">Paenibacillus dendrobii</name>
    <dbReference type="NCBI Taxonomy" id="2691084"/>
    <lineage>
        <taxon>Bacteria</taxon>
        <taxon>Bacillati</taxon>
        <taxon>Bacillota</taxon>
        <taxon>Bacilli</taxon>
        <taxon>Bacillales</taxon>
        <taxon>Paenibacillaceae</taxon>
        <taxon>Paenibacillus</taxon>
    </lineage>
</organism>
<dbReference type="GO" id="GO:0005737">
    <property type="term" value="C:cytoplasm"/>
    <property type="evidence" value="ECO:0007669"/>
    <property type="project" value="TreeGrafter"/>
</dbReference>
<dbReference type="InterPro" id="IPR000182">
    <property type="entry name" value="GNAT_dom"/>
</dbReference>
<dbReference type="Proteomes" id="UP000460318">
    <property type="component" value="Unassembled WGS sequence"/>
</dbReference>
<gene>
    <name evidence="2" type="ORF">GRF59_23255</name>
</gene>
<evidence type="ECO:0000259" key="1">
    <source>
        <dbReference type="PROSITE" id="PS51186"/>
    </source>
</evidence>
<dbReference type="SUPFAM" id="SSF55729">
    <property type="entry name" value="Acyl-CoA N-acyltransferases (Nat)"/>
    <property type="match status" value="1"/>
</dbReference>
<sequence length="182" mass="20937">MFSYALDDHIELKPLALQHARPLFHLTDRSRVSLREWLPWVDAIREIEHTVNFVRNAIKQGAENGGITAGIWVDDEMAGIISYHQIDWHNRSVSIGYWLGREYEGRGIMSSACRTFVDYALMDMDLNRVEIRCATGNRKSRAIPERLGFVLEGVIREAEQLSHGSVNHAIYGMVQSEWKLLR</sequence>
<dbReference type="EMBL" id="WUBI01000004">
    <property type="protein sequence ID" value="MWV46528.1"/>
    <property type="molecule type" value="Genomic_DNA"/>
</dbReference>
<dbReference type="PANTHER" id="PTHR43441">
    <property type="entry name" value="RIBOSOMAL-PROTEIN-SERINE ACETYLTRANSFERASE"/>
    <property type="match status" value="1"/>
</dbReference>
<keyword evidence="3" id="KW-1185">Reference proteome</keyword>
<evidence type="ECO:0000313" key="3">
    <source>
        <dbReference type="Proteomes" id="UP000460318"/>
    </source>
</evidence>
<feature type="domain" description="N-acetyltransferase" evidence="1">
    <location>
        <begin position="10"/>
        <end position="171"/>
    </location>
</feature>
<dbReference type="RefSeq" id="WP_160500102.1">
    <property type="nucleotide sequence ID" value="NZ_WUBI01000004.1"/>
</dbReference>
<name>A0A7X3IMZ9_9BACL</name>
<dbReference type="InterPro" id="IPR051908">
    <property type="entry name" value="Ribosomal_N-acetyltransferase"/>
</dbReference>
<proteinExistence type="predicted"/>
<dbReference type="PANTHER" id="PTHR43441:SF12">
    <property type="entry name" value="RIBOSOMAL N-ACETYLTRANSFERASE YDAF-RELATED"/>
    <property type="match status" value="1"/>
</dbReference>
<comment type="caution">
    <text evidence="2">The sequence shown here is derived from an EMBL/GenBank/DDBJ whole genome shotgun (WGS) entry which is preliminary data.</text>
</comment>
<dbReference type="GO" id="GO:0008999">
    <property type="term" value="F:protein-N-terminal-alanine acetyltransferase activity"/>
    <property type="evidence" value="ECO:0007669"/>
    <property type="project" value="TreeGrafter"/>
</dbReference>
<dbReference type="Pfam" id="PF13302">
    <property type="entry name" value="Acetyltransf_3"/>
    <property type="match status" value="1"/>
</dbReference>
<dbReference type="PROSITE" id="PS51186">
    <property type="entry name" value="GNAT"/>
    <property type="match status" value="1"/>
</dbReference>
<evidence type="ECO:0000313" key="2">
    <source>
        <dbReference type="EMBL" id="MWV46528.1"/>
    </source>
</evidence>
<dbReference type="AlphaFoldDB" id="A0A7X3IMZ9"/>